<keyword evidence="1" id="KW-0547">Nucleotide-binding</keyword>
<organism evidence="1 2">
    <name type="scientific">Trifolium pratense</name>
    <name type="common">Red clover</name>
    <dbReference type="NCBI Taxonomy" id="57577"/>
    <lineage>
        <taxon>Eukaryota</taxon>
        <taxon>Viridiplantae</taxon>
        <taxon>Streptophyta</taxon>
        <taxon>Embryophyta</taxon>
        <taxon>Tracheophyta</taxon>
        <taxon>Spermatophyta</taxon>
        <taxon>Magnoliopsida</taxon>
        <taxon>eudicotyledons</taxon>
        <taxon>Gunneridae</taxon>
        <taxon>Pentapetalae</taxon>
        <taxon>rosids</taxon>
        <taxon>fabids</taxon>
        <taxon>Fabales</taxon>
        <taxon>Fabaceae</taxon>
        <taxon>Papilionoideae</taxon>
        <taxon>50 kb inversion clade</taxon>
        <taxon>NPAAA clade</taxon>
        <taxon>Hologalegina</taxon>
        <taxon>IRL clade</taxon>
        <taxon>Trifolieae</taxon>
        <taxon>Trifolium</taxon>
    </lineage>
</organism>
<dbReference type="AlphaFoldDB" id="A0A2K3PHE4"/>
<comment type="caution">
    <text evidence="1">The sequence shown here is derived from an EMBL/GenBank/DDBJ whole genome shotgun (WGS) entry which is preliminary data.</text>
</comment>
<dbReference type="GO" id="GO:0003690">
    <property type="term" value="F:double-stranded DNA binding"/>
    <property type="evidence" value="ECO:0007669"/>
    <property type="project" value="TreeGrafter"/>
</dbReference>
<dbReference type="GO" id="GO:0043564">
    <property type="term" value="C:Ku70:Ku80 complex"/>
    <property type="evidence" value="ECO:0007669"/>
    <property type="project" value="TreeGrafter"/>
</dbReference>
<gene>
    <name evidence="1" type="ORF">L195_g011385</name>
</gene>
<dbReference type="EMBL" id="ASHM01007071">
    <property type="protein sequence ID" value="PNY14701.1"/>
    <property type="molecule type" value="Genomic_DNA"/>
</dbReference>
<dbReference type="STRING" id="57577.A0A2K3PHE4"/>
<dbReference type="GO" id="GO:0006303">
    <property type="term" value="P:double-strand break repair via nonhomologous end joining"/>
    <property type="evidence" value="ECO:0007669"/>
    <property type="project" value="InterPro"/>
</dbReference>
<dbReference type="GO" id="GO:0000723">
    <property type="term" value="P:telomere maintenance"/>
    <property type="evidence" value="ECO:0007669"/>
    <property type="project" value="TreeGrafter"/>
</dbReference>
<dbReference type="Proteomes" id="UP000236291">
    <property type="component" value="Unassembled WGS sequence"/>
</dbReference>
<dbReference type="SUPFAM" id="SSF100939">
    <property type="entry name" value="SPOC domain-like"/>
    <property type="match status" value="1"/>
</dbReference>
<dbReference type="PANTHER" id="PTHR12604:SF2">
    <property type="entry name" value="X-RAY REPAIR CROSS-COMPLEMENTING PROTEIN 6"/>
    <property type="match status" value="1"/>
</dbReference>
<dbReference type="GO" id="GO:0042162">
    <property type="term" value="F:telomeric DNA binding"/>
    <property type="evidence" value="ECO:0007669"/>
    <property type="project" value="TreeGrafter"/>
</dbReference>
<evidence type="ECO:0000313" key="2">
    <source>
        <dbReference type="Proteomes" id="UP000236291"/>
    </source>
</evidence>
<keyword evidence="1" id="KW-0378">Hydrolase</keyword>
<dbReference type="PANTHER" id="PTHR12604">
    <property type="entry name" value="KU AUTOANTIGEN DNA HELICASE"/>
    <property type="match status" value="1"/>
</dbReference>
<keyword evidence="1" id="KW-0347">Helicase</keyword>
<reference evidence="1 2" key="1">
    <citation type="journal article" date="2014" name="Am. J. Bot.">
        <title>Genome assembly and annotation for red clover (Trifolium pratense; Fabaceae).</title>
        <authorList>
            <person name="Istvanek J."/>
            <person name="Jaros M."/>
            <person name="Krenek A."/>
            <person name="Repkova J."/>
        </authorList>
    </citation>
    <scope>NUCLEOTIDE SEQUENCE [LARGE SCALE GENOMIC DNA]</scope>
    <source>
        <strain evidence="2">cv. Tatra</strain>
        <tissue evidence="1">Young leaves</tissue>
    </source>
</reference>
<protein>
    <submittedName>
        <fullName evidence="1">ATP-dependent DNA helicase 2 subunit ku70-like protein</fullName>
    </submittedName>
</protein>
<dbReference type="GO" id="GO:0004386">
    <property type="term" value="F:helicase activity"/>
    <property type="evidence" value="ECO:0007669"/>
    <property type="project" value="UniProtKB-KW"/>
</dbReference>
<reference evidence="1 2" key="2">
    <citation type="journal article" date="2017" name="Front. Plant Sci.">
        <title>Gene Classification and Mining of Molecular Markers Useful in Red Clover (Trifolium pratense) Breeding.</title>
        <authorList>
            <person name="Istvanek J."/>
            <person name="Dluhosova J."/>
            <person name="Dluhos P."/>
            <person name="Patkova L."/>
            <person name="Nedelnik J."/>
            <person name="Repkova J."/>
        </authorList>
    </citation>
    <scope>NUCLEOTIDE SEQUENCE [LARGE SCALE GENOMIC DNA]</scope>
    <source>
        <strain evidence="2">cv. Tatra</strain>
        <tissue evidence="1">Young leaves</tissue>
    </source>
</reference>
<accession>A0A2K3PHE4</accession>
<proteinExistence type="predicted"/>
<keyword evidence="1" id="KW-0067">ATP-binding</keyword>
<name>A0A2K3PHE4_TRIPR</name>
<dbReference type="InterPro" id="IPR016194">
    <property type="entry name" value="SPOC-like_C_dom_sf"/>
</dbReference>
<evidence type="ECO:0000313" key="1">
    <source>
        <dbReference type="EMBL" id="PNY14701.1"/>
    </source>
</evidence>
<sequence length="139" mass="15484">MIPNIDHSINLYLVAFSGSSSRPQMVALIAQVYLLILKFSSAHFTLRPVVAASPLDEVIQSGVQIEPPGMHMIYLPYSDDIRLIEERYSDTSGAVTKASDDQIKKAADLIKRVDLKDFSVFQFSNPVNYPHIHCIMSSS</sequence>